<evidence type="ECO:0000259" key="9">
    <source>
        <dbReference type="PROSITE" id="PS50835"/>
    </source>
</evidence>
<keyword evidence="6" id="KW-1015">Disulfide bond</keyword>
<keyword evidence="8" id="KW-1133">Transmembrane helix</keyword>
<keyword evidence="2" id="KW-1003">Cell membrane</keyword>
<evidence type="ECO:0000256" key="6">
    <source>
        <dbReference type="ARBA" id="ARBA00023157"/>
    </source>
</evidence>
<dbReference type="AlphaFoldDB" id="A0A6P7K886"/>
<keyword evidence="5 8" id="KW-0472">Membrane</keyword>
<dbReference type="SMART" id="SM00409">
    <property type="entry name" value="IG"/>
    <property type="match status" value="2"/>
</dbReference>
<feature type="domain" description="Ig-like" evidence="9">
    <location>
        <begin position="65"/>
        <end position="155"/>
    </location>
</feature>
<evidence type="ECO:0000256" key="1">
    <source>
        <dbReference type="ARBA" id="ARBA00004236"/>
    </source>
</evidence>
<evidence type="ECO:0000313" key="10">
    <source>
        <dbReference type="Proteomes" id="UP000515145"/>
    </source>
</evidence>
<keyword evidence="4" id="KW-0391">Immunity</keyword>
<keyword evidence="3" id="KW-0732">Signal</keyword>
<protein>
    <submittedName>
        <fullName evidence="11">Uncharacterized protein LOC114450696</fullName>
    </submittedName>
</protein>
<dbReference type="InterPro" id="IPR052051">
    <property type="entry name" value="TCR_complex_component"/>
</dbReference>
<dbReference type="SUPFAM" id="SSF48726">
    <property type="entry name" value="Immunoglobulin"/>
    <property type="match status" value="2"/>
</dbReference>
<dbReference type="InterPro" id="IPR007110">
    <property type="entry name" value="Ig-like_dom"/>
</dbReference>
<dbReference type="InterPro" id="IPR036179">
    <property type="entry name" value="Ig-like_dom_sf"/>
</dbReference>
<sequence length="312" mass="34333">MFTVTECLCNQSNLTPFLKLRSAYLLKTSETMLLCTILCGVLHLSVVIQSGTVEQDTGVKSAAVGQNVTLHCFYKSQVAMHFSWYRQAIGGRPEVLSSLYKHEKPSEVYHWLKKNPRFSVMRMEGLNHLHISDVQVSDSATYYCGSSHSNMVEFGEGVFLSVEGSDRKEIVQEPVSKTIQPGGSATVNCTVHTGSCAGEHRVYWFRHGSDQGILHTHTEQCNPVSASESSSQSCVYHLQKKNLSSYDAGTYYCAVASCGEIVFGSGSKVVVSNDADNKGAKIRILVWLSIIRAGMLLVFVTICLFVFASKTC</sequence>
<dbReference type="GO" id="GO:0002376">
    <property type="term" value="P:immune system process"/>
    <property type="evidence" value="ECO:0007669"/>
    <property type="project" value="UniProtKB-KW"/>
</dbReference>
<keyword evidence="8" id="KW-0812">Transmembrane</keyword>
<dbReference type="OrthoDB" id="6370831at2759"/>
<evidence type="ECO:0000256" key="7">
    <source>
        <dbReference type="ARBA" id="ARBA00023180"/>
    </source>
</evidence>
<name>A0A6P7K886_9TELE</name>
<evidence type="ECO:0000256" key="5">
    <source>
        <dbReference type="ARBA" id="ARBA00023136"/>
    </source>
</evidence>
<keyword evidence="7" id="KW-0325">Glycoprotein</keyword>
<dbReference type="Pfam" id="PF07686">
    <property type="entry name" value="V-set"/>
    <property type="match status" value="2"/>
</dbReference>
<dbReference type="InterPro" id="IPR003599">
    <property type="entry name" value="Ig_sub"/>
</dbReference>
<comment type="subcellular location">
    <subcellularLocation>
        <location evidence="1">Cell membrane</location>
    </subcellularLocation>
</comment>
<dbReference type="GO" id="GO:0009617">
    <property type="term" value="P:response to bacterium"/>
    <property type="evidence" value="ECO:0007669"/>
    <property type="project" value="TreeGrafter"/>
</dbReference>
<evidence type="ECO:0000256" key="4">
    <source>
        <dbReference type="ARBA" id="ARBA00022859"/>
    </source>
</evidence>
<evidence type="ECO:0000256" key="2">
    <source>
        <dbReference type="ARBA" id="ARBA00022475"/>
    </source>
</evidence>
<dbReference type="Gene3D" id="2.60.40.10">
    <property type="entry name" value="Immunoglobulins"/>
    <property type="match status" value="2"/>
</dbReference>
<evidence type="ECO:0000313" key="11">
    <source>
        <dbReference type="RefSeq" id="XP_028284787.1"/>
    </source>
</evidence>
<dbReference type="InterPro" id="IPR013106">
    <property type="entry name" value="Ig_V-set"/>
</dbReference>
<keyword evidence="10" id="KW-1185">Reference proteome</keyword>
<reference evidence="11" key="1">
    <citation type="submission" date="2025-08" db="UniProtKB">
        <authorList>
            <consortium name="RefSeq"/>
        </authorList>
    </citation>
    <scope>IDENTIFICATION</scope>
</reference>
<dbReference type="SMART" id="SM00406">
    <property type="entry name" value="IGv"/>
    <property type="match status" value="2"/>
</dbReference>
<dbReference type="InterPro" id="IPR013783">
    <property type="entry name" value="Ig-like_fold"/>
</dbReference>
<feature type="transmembrane region" description="Helical" evidence="8">
    <location>
        <begin position="284"/>
        <end position="308"/>
    </location>
</feature>
<feature type="domain" description="Ig-like" evidence="9">
    <location>
        <begin position="168"/>
        <end position="272"/>
    </location>
</feature>
<organism evidence="10 11">
    <name type="scientific">Parambassis ranga</name>
    <name type="common">Indian glassy fish</name>
    <dbReference type="NCBI Taxonomy" id="210632"/>
    <lineage>
        <taxon>Eukaryota</taxon>
        <taxon>Metazoa</taxon>
        <taxon>Chordata</taxon>
        <taxon>Craniata</taxon>
        <taxon>Vertebrata</taxon>
        <taxon>Euteleostomi</taxon>
        <taxon>Actinopterygii</taxon>
        <taxon>Neopterygii</taxon>
        <taxon>Teleostei</taxon>
        <taxon>Neoteleostei</taxon>
        <taxon>Acanthomorphata</taxon>
        <taxon>Ovalentaria</taxon>
        <taxon>Ambassidae</taxon>
        <taxon>Parambassis</taxon>
    </lineage>
</organism>
<dbReference type="GeneID" id="114450696"/>
<dbReference type="GO" id="GO:0005886">
    <property type="term" value="C:plasma membrane"/>
    <property type="evidence" value="ECO:0007669"/>
    <property type="project" value="UniProtKB-SubCell"/>
</dbReference>
<gene>
    <name evidence="11" type="primary">LOC114450696</name>
</gene>
<evidence type="ECO:0000256" key="3">
    <source>
        <dbReference type="ARBA" id="ARBA00022729"/>
    </source>
</evidence>
<accession>A0A6P7K886</accession>
<dbReference type="PANTHER" id="PTHR19433">
    <property type="entry name" value="T-CELL RECEPTOR ALPHA CHAIN V REGION-RELATED"/>
    <property type="match status" value="1"/>
</dbReference>
<dbReference type="PANTHER" id="PTHR19433:SF127">
    <property type="entry name" value="NITR9"/>
    <property type="match status" value="1"/>
</dbReference>
<evidence type="ECO:0000256" key="8">
    <source>
        <dbReference type="SAM" id="Phobius"/>
    </source>
</evidence>
<dbReference type="PROSITE" id="PS50835">
    <property type="entry name" value="IG_LIKE"/>
    <property type="match status" value="2"/>
</dbReference>
<dbReference type="Proteomes" id="UP000515145">
    <property type="component" value="Chromosome 18"/>
</dbReference>
<dbReference type="CDD" id="cd00099">
    <property type="entry name" value="IgV"/>
    <property type="match status" value="1"/>
</dbReference>
<dbReference type="InParanoid" id="A0A6P7K886"/>
<dbReference type="RefSeq" id="XP_028284787.1">
    <property type="nucleotide sequence ID" value="XM_028428986.1"/>
</dbReference>
<proteinExistence type="predicted"/>